<dbReference type="GO" id="GO:0005789">
    <property type="term" value="C:endoplasmic reticulum membrane"/>
    <property type="evidence" value="ECO:0007669"/>
    <property type="project" value="UniProtKB-SubCell"/>
</dbReference>
<protein>
    <recommendedName>
        <fullName evidence="3">vitamin-K-epoxide reductase (warfarin-sensitive)</fullName>
        <ecNumber evidence="3">1.17.4.4</ecNumber>
    </recommendedName>
</protein>
<reference evidence="16" key="1">
    <citation type="submission" date="2012-12" db="EMBL/GenBank/DDBJ databases">
        <authorList>
            <person name="Hellsten U."/>
            <person name="Grimwood J."/>
            <person name="Chapman J.A."/>
            <person name="Shapiro H."/>
            <person name="Aerts A."/>
            <person name="Otillar R.P."/>
            <person name="Terry A.Y."/>
            <person name="Boore J.L."/>
            <person name="Simakov O."/>
            <person name="Marletaz F."/>
            <person name="Cho S.-J."/>
            <person name="Edsinger-Gonzales E."/>
            <person name="Havlak P."/>
            <person name="Kuo D.-H."/>
            <person name="Larsson T."/>
            <person name="Lv J."/>
            <person name="Arendt D."/>
            <person name="Savage R."/>
            <person name="Osoegawa K."/>
            <person name="de Jong P."/>
            <person name="Lindberg D.R."/>
            <person name="Seaver E.C."/>
            <person name="Weisblat D.A."/>
            <person name="Putnam N.H."/>
            <person name="Grigoriev I.V."/>
            <person name="Rokhsar D.S."/>
        </authorList>
    </citation>
    <scope>NUCLEOTIDE SEQUENCE</scope>
    <source>
        <strain evidence="16">I ESC-2004</strain>
    </source>
</reference>
<keyword evidence="7 12" id="KW-1133">Transmembrane helix</keyword>
<feature type="transmembrane region" description="Helical" evidence="12">
    <location>
        <begin position="6"/>
        <end position="25"/>
    </location>
</feature>
<keyword evidence="4 12" id="KW-0812">Transmembrane</keyword>
<dbReference type="EC" id="1.17.4.4" evidence="3"/>
<dbReference type="InterPro" id="IPR012932">
    <property type="entry name" value="VKOR"/>
</dbReference>
<evidence type="ECO:0000313" key="15">
    <source>
        <dbReference type="EnsemblMetazoa" id="CapteP93839"/>
    </source>
</evidence>
<dbReference type="AlphaFoldDB" id="R7TT57"/>
<dbReference type="EMBL" id="KB309360">
    <property type="protein sequence ID" value="ELT94681.1"/>
    <property type="molecule type" value="Genomic_DNA"/>
</dbReference>
<feature type="transmembrane region" description="Helical" evidence="12">
    <location>
        <begin position="78"/>
        <end position="95"/>
    </location>
</feature>
<comment type="subcellular location">
    <subcellularLocation>
        <location evidence="1">Endoplasmic reticulum membrane</location>
        <topology evidence="1">Multi-pass membrane protein</topology>
    </subcellularLocation>
</comment>
<proteinExistence type="inferred from homology"/>
<keyword evidence="8" id="KW-0560">Oxidoreductase</keyword>
<evidence type="ECO:0000256" key="2">
    <source>
        <dbReference type="ARBA" id="ARBA00006214"/>
    </source>
</evidence>
<dbReference type="STRING" id="283909.R7TT57"/>
<organism evidence="14">
    <name type="scientific">Capitella teleta</name>
    <name type="common">Polychaete worm</name>
    <dbReference type="NCBI Taxonomy" id="283909"/>
    <lineage>
        <taxon>Eukaryota</taxon>
        <taxon>Metazoa</taxon>
        <taxon>Spiralia</taxon>
        <taxon>Lophotrochozoa</taxon>
        <taxon>Annelida</taxon>
        <taxon>Polychaeta</taxon>
        <taxon>Sedentaria</taxon>
        <taxon>Scolecida</taxon>
        <taxon>Capitellidae</taxon>
        <taxon>Capitella</taxon>
    </lineage>
</organism>
<dbReference type="FunCoup" id="R7TT57">
    <property type="interactions" value="182"/>
</dbReference>
<keyword evidence="11" id="KW-0676">Redox-active center</keyword>
<dbReference type="Gene3D" id="1.20.1440.130">
    <property type="entry name" value="VKOR domain"/>
    <property type="match status" value="1"/>
</dbReference>
<feature type="transmembrane region" description="Helical" evidence="12">
    <location>
        <begin position="101"/>
        <end position="121"/>
    </location>
</feature>
<sequence>MESVVFERHAWISACGLLLAIYALYVEMRKTLDSNYVALCDFSEKISCSRILTSRYFRGFGLAKHLIGENHLLNQPNCILGILFYVINIFCGLFWPSCRFLFVSSLLSCVSSVYLAFILLLKLRSVCVVCVATYAVNFALLHNVFSNCP</sequence>
<dbReference type="OMA" id="CDFNEHM"/>
<dbReference type="InterPro" id="IPR038354">
    <property type="entry name" value="VKOR_sf"/>
</dbReference>
<evidence type="ECO:0000256" key="11">
    <source>
        <dbReference type="ARBA" id="ARBA00023284"/>
    </source>
</evidence>
<evidence type="ECO:0000256" key="7">
    <source>
        <dbReference type="ARBA" id="ARBA00022989"/>
    </source>
</evidence>
<reference evidence="14 16" key="2">
    <citation type="journal article" date="2013" name="Nature">
        <title>Insights into bilaterian evolution from three spiralian genomes.</title>
        <authorList>
            <person name="Simakov O."/>
            <person name="Marletaz F."/>
            <person name="Cho S.J."/>
            <person name="Edsinger-Gonzales E."/>
            <person name="Havlak P."/>
            <person name="Hellsten U."/>
            <person name="Kuo D.H."/>
            <person name="Larsson T."/>
            <person name="Lv J."/>
            <person name="Arendt D."/>
            <person name="Savage R."/>
            <person name="Osoegawa K."/>
            <person name="de Jong P."/>
            <person name="Grimwood J."/>
            <person name="Chapman J.A."/>
            <person name="Shapiro H."/>
            <person name="Aerts A."/>
            <person name="Otillar R.P."/>
            <person name="Terry A.Y."/>
            <person name="Boore J.L."/>
            <person name="Grigoriev I.V."/>
            <person name="Lindberg D.R."/>
            <person name="Seaver E.C."/>
            <person name="Weisblat D.A."/>
            <person name="Putnam N.H."/>
            <person name="Rokhsar D.S."/>
        </authorList>
    </citation>
    <scope>NUCLEOTIDE SEQUENCE</scope>
    <source>
        <strain evidence="14 16">I ESC-2004</strain>
    </source>
</reference>
<name>R7TT57_CAPTE</name>
<dbReference type="GO" id="GO:0047057">
    <property type="term" value="F:vitamin-K-epoxide reductase (warfarin-sensitive) activity"/>
    <property type="evidence" value="ECO:0007669"/>
    <property type="project" value="UniProtKB-EC"/>
</dbReference>
<dbReference type="Proteomes" id="UP000014760">
    <property type="component" value="Unassembled WGS sequence"/>
</dbReference>
<dbReference type="GO" id="GO:0048038">
    <property type="term" value="F:quinone binding"/>
    <property type="evidence" value="ECO:0007669"/>
    <property type="project" value="UniProtKB-KW"/>
</dbReference>
<evidence type="ECO:0000256" key="10">
    <source>
        <dbReference type="ARBA" id="ARBA00023157"/>
    </source>
</evidence>
<evidence type="ECO:0000313" key="16">
    <source>
        <dbReference type="Proteomes" id="UP000014760"/>
    </source>
</evidence>
<evidence type="ECO:0000256" key="3">
    <source>
        <dbReference type="ARBA" id="ARBA00012278"/>
    </source>
</evidence>
<keyword evidence="16" id="KW-1185">Reference proteome</keyword>
<keyword evidence="5" id="KW-0874">Quinone</keyword>
<dbReference type="Pfam" id="PF07884">
    <property type="entry name" value="VKOR"/>
    <property type="match status" value="1"/>
</dbReference>
<dbReference type="CDD" id="cd12917">
    <property type="entry name" value="VKOR_euk"/>
    <property type="match status" value="1"/>
</dbReference>
<accession>R7TT57</accession>
<evidence type="ECO:0000256" key="5">
    <source>
        <dbReference type="ARBA" id="ARBA00022719"/>
    </source>
</evidence>
<keyword evidence="10" id="KW-1015">Disulfide bond</keyword>
<dbReference type="InterPro" id="IPR042406">
    <property type="entry name" value="VKORC1/VKORC1L1"/>
</dbReference>
<feature type="transmembrane region" description="Helical" evidence="12">
    <location>
        <begin position="126"/>
        <end position="145"/>
    </location>
</feature>
<feature type="domain" description="Vitamin K epoxide reductase" evidence="13">
    <location>
        <begin position="2"/>
        <end position="148"/>
    </location>
</feature>
<dbReference type="EMBL" id="AMQN01012192">
    <property type="status" value="NOT_ANNOTATED_CDS"/>
    <property type="molecule type" value="Genomic_DNA"/>
</dbReference>
<evidence type="ECO:0000313" key="14">
    <source>
        <dbReference type="EMBL" id="ELT94681.1"/>
    </source>
</evidence>
<keyword evidence="6" id="KW-0256">Endoplasmic reticulum</keyword>
<dbReference type="PANTHER" id="PTHR14519:SF5">
    <property type="entry name" value="VITAMIN K EPOXIDE REDUCTASE COMPLEX SUBUNIT 1-LIKE PROTEIN 1"/>
    <property type="match status" value="1"/>
</dbReference>
<gene>
    <name evidence="14" type="ORF">CAPTEDRAFT_93839</name>
</gene>
<evidence type="ECO:0000256" key="9">
    <source>
        <dbReference type="ARBA" id="ARBA00023136"/>
    </source>
</evidence>
<dbReference type="EnsemblMetazoa" id="CapteT93839">
    <property type="protein sequence ID" value="CapteP93839"/>
    <property type="gene ID" value="CapteG93839"/>
</dbReference>
<evidence type="ECO:0000259" key="13">
    <source>
        <dbReference type="SMART" id="SM00756"/>
    </source>
</evidence>
<evidence type="ECO:0000256" key="1">
    <source>
        <dbReference type="ARBA" id="ARBA00004477"/>
    </source>
</evidence>
<dbReference type="OrthoDB" id="17010at2759"/>
<keyword evidence="9 12" id="KW-0472">Membrane</keyword>
<evidence type="ECO:0000256" key="12">
    <source>
        <dbReference type="SAM" id="Phobius"/>
    </source>
</evidence>
<reference evidence="15" key="3">
    <citation type="submission" date="2015-06" db="UniProtKB">
        <authorList>
            <consortium name="EnsemblMetazoa"/>
        </authorList>
    </citation>
    <scope>IDENTIFICATION</scope>
</reference>
<evidence type="ECO:0000256" key="8">
    <source>
        <dbReference type="ARBA" id="ARBA00023002"/>
    </source>
</evidence>
<dbReference type="HOGENOM" id="CLU_105471_0_0_1"/>
<evidence type="ECO:0000256" key="4">
    <source>
        <dbReference type="ARBA" id="ARBA00022692"/>
    </source>
</evidence>
<dbReference type="GO" id="GO:0042373">
    <property type="term" value="P:vitamin K metabolic process"/>
    <property type="evidence" value="ECO:0007669"/>
    <property type="project" value="InterPro"/>
</dbReference>
<comment type="similarity">
    <text evidence="2">Belongs to the VKOR family.</text>
</comment>
<dbReference type="PANTHER" id="PTHR14519">
    <property type="entry name" value="VITAMIN K EPOXIDE REDUCTASE COMPLEX, SUBUNIT 1"/>
    <property type="match status" value="1"/>
</dbReference>
<evidence type="ECO:0000256" key="6">
    <source>
        <dbReference type="ARBA" id="ARBA00022824"/>
    </source>
</evidence>
<dbReference type="SMART" id="SM00756">
    <property type="entry name" value="VKc"/>
    <property type="match status" value="1"/>
</dbReference>